<comment type="caution">
    <text evidence="5">The sequence shown here is derived from an EMBL/GenBank/DDBJ whole genome shotgun (WGS) entry which is preliminary data.</text>
</comment>
<accession>A0ABP6ZXM6</accession>
<sequence>MGTLRCIRHREVAITALTLLDLLTLEELDTDLYRTSVLHPDPYGLFGGQVAAQTLRAAGLTVTADRGVHSLHGYFLRPGDPGRPVVFEVHRDRDGRSYSARRVVARQGGQVIFNLAASFHVPEDGPDVQAGKMPDEPLPGPDTTGLRAGTIGIDFFEAPGGLPGRRNAEPWWEPALPGERRPDARPSRVWARPQIRIPDDPHLHACVLTYLSDVLTGLSTLAVPSPDTLLTSLDHAIWFHRPVDMNDWVLMDLTGHSLAAGRGMYSGRIFSADGRLVAGLAQESLFRKNPTGARRPRRVTRP</sequence>
<dbReference type="InterPro" id="IPR049449">
    <property type="entry name" value="TesB_ACOT8-like_N"/>
</dbReference>
<evidence type="ECO:0000259" key="3">
    <source>
        <dbReference type="Pfam" id="PF13622"/>
    </source>
</evidence>
<gene>
    <name evidence="5" type="ORF">GCM10022223_38380</name>
</gene>
<name>A0ABP6ZXM6_9ACTN</name>
<dbReference type="InterPro" id="IPR003703">
    <property type="entry name" value="Acyl_CoA_thio"/>
</dbReference>
<organism evidence="5 6">
    <name type="scientific">Kineosporia mesophila</name>
    <dbReference type="NCBI Taxonomy" id="566012"/>
    <lineage>
        <taxon>Bacteria</taxon>
        <taxon>Bacillati</taxon>
        <taxon>Actinomycetota</taxon>
        <taxon>Actinomycetes</taxon>
        <taxon>Kineosporiales</taxon>
        <taxon>Kineosporiaceae</taxon>
        <taxon>Kineosporia</taxon>
    </lineage>
</organism>
<feature type="domain" description="Acyl-CoA thioesterase-like C-terminal" evidence="4">
    <location>
        <begin position="164"/>
        <end position="285"/>
    </location>
</feature>
<dbReference type="CDD" id="cd03444">
    <property type="entry name" value="Thioesterase_II_repeat1"/>
    <property type="match status" value="1"/>
</dbReference>
<dbReference type="CDD" id="cd03445">
    <property type="entry name" value="Thioesterase_II_repeat2"/>
    <property type="match status" value="1"/>
</dbReference>
<evidence type="ECO:0000256" key="2">
    <source>
        <dbReference type="ARBA" id="ARBA00022801"/>
    </source>
</evidence>
<comment type="similarity">
    <text evidence="1">Belongs to the C/M/P thioester hydrolase family.</text>
</comment>
<evidence type="ECO:0000259" key="4">
    <source>
        <dbReference type="Pfam" id="PF20789"/>
    </source>
</evidence>
<dbReference type="Pfam" id="PF20789">
    <property type="entry name" value="4HBT_3C"/>
    <property type="match status" value="1"/>
</dbReference>
<dbReference type="PANTHER" id="PTHR11066:SF34">
    <property type="entry name" value="ACYL-COENZYME A THIOESTERASE 8"/>
    <property type="match status" value="1"/>
</dbReference>
<protein>
    <submittedName>
        <fullName evidence="5">Acyl-CoA thioesterase II</fullName>
    </submittedName>
</protein>
<dbReference type="InterPro" id="IPR042171">
    <property type="entry name" value="Acyl-CoA_hotdog"/>
</dbReference>
<evidence type="ECO:0000313" key="6">
    <source>
        <dbReference type="Proteomes" id="UP001501074"/>
    </source>
</evidence>
<dbReference type="InterPro" id="IPR049450">
    <property type="entry name" value="ACOT8-like_C"/>
</dbReference>
<dbReference type="RefSeq" id="WP_231480748.1">
    <property type="nucleotide sequence ID" value="NZ_BAAAZO010000006.1"/>
</dbReference>
<dbReference type="EMBL" id="BAAAZO010000006">
    <property type="protein sequence ID" value="GAA3617990.1"/>
    <property type="molecule type" value="Genomic_DNA"/>
</dbReference>
<feature type="domain" description="Acyl-CoA thioesterase-like N-terminal HotDog" evidence="3">
    <location>
        <begin position="44"/>
        <end position="120"/>
    </location>
</feature>
<keyword evidence="2" id="KW-0378">Hydrolase</keyword>
<dbReference type="Proteomes" id="UP001501074">
    <property type="component" value="Unassembled WGS sequence"/>
</dbReference>
<proteinExistence type="inferred from homology"/>
<keyword evidence="6" id="KW-1185">Reference proteome</keyword>
<dbReference type="Gene3D" id="2.40.160.210">
    <property type="entry name" value="Acyl-CoA thioesterase, double hotdog domain"/>
    <property type="match status" value="1"/>
</dbReference>
<evidence type="ECO:0000256" key="1">
    <source>
        <dbReference type="ARBA" id="ARBA00006538"/>
    </source>
</evidence>
<reference evidence="6" key="1">
    <citation type="journal article" date="2019" name="Int. J. Syst. Evol. Microbiol.">
        <title>The Global Catalogue of Microorganisms (GCM) 10K type strain sequencing project: providing services to taxonomists for standard genome sequencing and annotation.</title>
        <authorList>
            <consortium name="The Broad Institute Genomics Platform"/>
            <consortium name="The Broad Institute Genome Sequencing Center for Infectious Disease"/>
            <person name="Wu L."/>
            <person name="Ma J."/>
        </authorList>
    </citation>
    <scope>NUCLEOTIDE SEQUENCE [LARGE SCALE GENOMIC DNA]</scope>
    <source>
        <strain evidence="6">JCM 16902</strain>
    </source>
</reference>
<dbReference type="Pfam" id="PF13622">
    <property type="entry name" value="4HBT_3"/>
    <property type="match status" value="1"/>
</dbReference>
<dbReference type="InterPro" id="IPR029069">
    <property type="entry name" value="HotDog_dom_sf"/>
</dbReference>
<evidence type="ECO:0000313" key="5">
    <source>
        <dbReference type="EMBL" id="GAA3617990.1"/>
    </source>
</evidence>
<dbReference type="PANTHER" id="PTHR11066">
    <property type="entry name" value="ACYL-COA THIOESTERASE"/>
    <property type="match status" value="1"/>
</dbReference>
<dbReference type="SUPFAM" id="SSF54637">
    <property type="entry name" value="Thioesterase/thiol ester dehydrase-isomerase"/>
    <property type="match status" value="2"/>
</dbReference>